<evidence type="ECO:0000256" key="2">
    <source>
        <dbReference type="SAM" id="Phobius"/>
    </source>
</evidence>
<feature type="transmembrane region" description="Helical" evidence="2">
    <location>
        <begin position="106"/>
        <end position="124"/>
    </location>
</feature>
<gene>
    <name evidence="3" type="ORF">IM660_16630</name>
</gene>
<evidence type="ECO:0000313" key="3">
    <source>
        <dbReference type="EMBL" id="QOR70216.1"/>
    </source>
</evidence>
<sequence length="164" mass="16398">MSTDDPTDRDGVAGPGREASDQPEETGVSVPEVAAGAAGAGAAVGQDDQATAGGSANAGAAVEGEPGARASSDPLQAAGGEPGEERRIADAVDRSQVRRAPRYRNFAVLGGLLGVLIAAIATPFADETEFLGHGGLFLVVALTLAPVGILLACLLALLLDRRSR</sequence>
<evidence type="ECO:0000313" key="4">
    <source>
        <dbReference type="Proteomes" id="UP000593758"/>
    </source>
</evidence>
<keyword evidence="4" id="KW-1185">Reference proteome</keyword>
<feature type="transmembrane region" description="Helical" evidence="2">
    <location>
        <begin position="136"/>
        <end position="159"/>
    </location>
</feature>
<organism evidence="3 4">
    <name type="scientific">Ruania alkalisoli</name>
    <dbReference type="NCBI Taxonomy" id="2779775"/>
    <lineage>
        <taxon>Bacteria</taxon>
        <taxon>Bacillati</taxon>
        <taxon>Actinomycetota</taxon>
        <taxon>Actinomycetes</taxon>
        <taxon>Micrococcales</taxon>
        <taxon>Ruaniaceae</taxon>
        <taxon>Ruania</taxon>
    </lineage>
</organism>
<name>A0A7M1SRN4_9MICO</name>
<dbReference type="RefSeq" id="WP_193496903.1">
    <property type="nucleotide sequence ID" value="NZ_CP063169.1"/>
</dbReference>
<feature type="region of interest" description="Disordered" evidence="1">
    <location>
        <begin position="1"/>
        <end position="92"/>
    </location>
</feature>
<protein>
    <submittedName>
        <fullName evidence="3">Uncharacterized protein</fullName>
    </submittedName>
</protein>
<keyword evidence="2" id="KW-1133">Transmembrane helix</keyword>
<feature type="compositionally biased region" description="Basic and acidic residues" evidence="1">
    <location>
        <begin position="83"/>
        <end position="92"/>
    </location>
</feature>
<accession>A0A7M1SRN4</accession>
<proteinExistence type="predicted"/>
<reference evidence="3 4" key="1">
    <citation type="submission" date="2020-10" db="EMBL/GenBank/DDBJ databases">
        <title>Haloactinobacterium sp. RN3S43, a bacterium isolated from saline soil.</title>
        <authorList>
            <person name="Sun J.-Q."/>
        </authorList>
    </citation>
    <scope>NUCLEOTIDE SEQUENCE [LARGE SCALE GENOMIC DNA]</scope>
    <source>
        <strain evidence="3 4">RN3S43</strain>
    </source>
</reference>
<dbReference type="AlphaFoldDB" id="A0A7M1SRN4"/>
<dbReference type="EMBL" id="CP063169">
    <property type="protein sequence ID" value="QOR70216.1"/>
    <property type="molecule type" value="Genomic_DNA"/>
</dbReference>
<keyword evidence="2" id="KW-0472">Membrane</keyword>
<dbReference type="Proteomes" id="UP000593758">
    <property type="component" value="Chromosome"/>
</dbReference>
<dbReference type="KEGG" id="halt:IM660_16630"/>
<evidence type="ECO:0000256" key="1">
    <source>
        <dbReference type="SAM" id="MobiDB-lite"/>
    </source>
</evidence>
<feature type="compositionally biased region" description="Basic and acidic residues" evidence="1">
    <location>
        <begin position="1"/>
        <end position="11"/>
    </location>
</feature>
<feature type="compositionally biased region" description="Low complexity" evidence="1">
    <location>
        <begin position="33"/>
        <end position="64"/>
    </location>
</feature>
<keyword evidence="2" id="KW-0812">Transmembrane</keyword>